<dbReference type="GO" id="GO:0005737">
    <property type="term" value="C:cytoplasm"/>
    <property type="evidence" value="ECO:0007669"/>
    <property type="project" value="TreeGrafter"/>
</dbReference>
<keyword evidence="3" id="KW-0862">Zinc</keyword>
<dbReference type="PROSITE" id="PS00518">
    <property type="entry name" value="ZF_RING_1"/>
    <property type="match status" value="1"/>
</dbReference>
<evidence type="ECO:0000313" key="7">
    <source>
        <dbReference type="EMBL" id="CAI2162625.1"/>
    </source>
</evidence>
<sequence length="332" mass="37254">MDRQQNTNDNQSQQPEQNQNNNGYSGFFFPFTFLFGEQQNRTRNQQTPTSQTTSNDNQTSTNENDSPQQPQGQVPQFHFFVLPMPVTPGGDGQATPNIFFFTPLFMPQESQKPRASESVMKKLPVVTITKEHLNAKASCPICFDLFGEQKVNATENGDNEATVTTEPVRKMPCNHLFCESCLFQWLRQNNTCPLCRKEIEAEGEQQQTDNNRDNNNAPLNGTNNSMSPNTETATTTPINTAQFHVSCLRTSLLVEGYSLCDINSMSRTLDFHCPTCRAPAILQSDVLKLAPAPNENENAISPRSERQDFSIFNLPITIHISDLSDSDDMDLD</sequence>
<feature type="region of interest" description="Disordered" evidence="5">
    <location>
        <begin position="202"/>
        <end position="234"/>
    </location>
</feature>
<name>A0A9W4SBC2_9GLOM</name>
<dbReference type="Gene3D" id="3.30.40.10">
    <property type="entry name" value="Zinc/RING finger domain, C3HC4 (zinc finger)"/>
    <property type="match status" value="1"/>
</dbReference>
<reference evidence="7" key="1">
    <citation type="submission" date="2022-08" db="EMBL/GenBank/DDBJ databases">
        <authorList>
            <person name="Kallberg Y."/>
            <person name="Tangrot J."/>
            <person name="Rosling A."/>
        </authorList>
    </citation>
    <scope>NUCLEOTIDE SEQUENCE</scope>
    <source>
        <strain evidence="7">Wild A</strain>
    </source>
</reference>
<dbReference type="InterPro" id="IPR001841">
    <property type="entry name" value="Znf_RING"/>
</dbReference>
<evidence type="ECO:0000256" key="5">
    <source>
        <dbReference type="SAM" id="MobiDB-lite"/>
    </source>
</evidence>
<dbReference type="PANTHER" id="PTHR15710">
    <property type="entry name" value="E3 UBIQUITIN-PROTEIN LIGASE PRAJA"/>
    <property type="match status" value="1"/>
</dbReference>
<feature type="region of interest" description="Disordered" evidence="5">
    <location>
        <begin position="1"/>
        <end position="23"/>
    </location>
</feature>
<dbReference type="Pfam" id="PF13639">
    <property type="entry name" value="zf-RING_2"/>
    <property type="match status" value="1"/>
</dbReference>
<accession>A0A9W4SBC2</accession>
<feature type="compositionally biased region" description="Low complexity" evidence="5">
    <location>
        <begin position="41"/>
        <end position="66"/>
    </location>
</feature>
<dbReference type="GO" id="GO:0061630">
    <property type="term" value="F:ubiquitin protein ligase activity"/>
    <property type="evidence" value="ECO:0007669"/>
    <property type="project" value="TreeGrafter"/>
</dbReference>
<dbReference type="InterPro" id="IPR013083">
    <property type="entry name" value="Znf_RING/FYVE/PHD"/>
</dbReference>
<organism evidence="7 8">
    <name type="scientific">Funneliformis geosporum</name>
    <dbReference type="NCBI Taxonomy" id="1117311"/>
    <lineage>
        <taxon>Eukaryota</taxon>
        <taxon>Fungi</taxon>
        <taxon>Fungi incertae sedis</taxon>
        <taxon>Mucoromycota</taxon>
        <taxon>Glomeromycotina</taxon>
        <taxon>Glomeromycetes</taxon>
        <taxon>Glomerales</taxon>
        <taxon>Glomeraceae</taxon>
        <taxon>Funneliformis</taxon>
    </lineage>
</organism>
<dbReference type="PANTHER" id="PTHR15710:SF243">
    <property type="entry name" value="E3 UBIQUITIN-PROTEIN LIGASE PRAJA-2 ISOFORM X1"/>
    <property type="match status" value="1"/>
</dbReference>
<keyword evidence="1" id="KW-0479">Metal-binding</keyword>
<feature type="region of interest" description="Disordered" evidence="5">
    <location>
        <begin position="41"/>
        <end position="73"/>
    </location>
</feature>
<evidence type="ECO:0000313" key="8">
    <source>
        <dbReference type="Proteomes" id="UP001153678"/>
    </source>
</evidence>
<feature type="compositionally biased region" description="Polar residues" evidence="5">
    <location>
        <begin position="217"/>
        <end position="227"/>
    </location>
</feature>
<dbReference type="EMBL" id="CAMKVN010000045">
    <property type="protein sequence ID" value="CAI2162625.1"/>
    <property type="molecule type" value="Genomic_DNA"/>
</dbReference>
<dbReference type="InterPro" id="IPR017907">
    <property type="entry name" value="Znf_RING_CS"/>
</dbReference>
<keyword evidence="2 4" id="KW-0863">Zinc-finger</keyword>
<dbReference type="Proteomes" id="UP001153678">
    <property type="component" value="Unassembled WGS sequence"/>
</dbReference>
<dbReference type="GO" id="GO:0016567">
    <property type="term" value="P:protein ubiquitination"/>
    <property type="evidence" value="ECO:0007669"/>
    <property type="project" value="TreeGrafter"/>
</dbReference>
<dbReference type="PROSITE" id="PS50089">
    <property type="entry name" value="ZF_RING_2"/>
    <property type="match status" value="1"/>
</dbReference>
<dbReference type="AlphaFoldDB" id="A0A9W4SBC2"/>
<gene>
    <name evidence="7" type="ORF">FWILDA_LOCUS654</name>
</gene>
<evidence type="ECO:0000256" key="1">
    <source>
        <dbReference type="ARBA" id="ARBA00022723"/>
    </source>
</evidence>
<feature type="compositionally biased region" description="Low complexity" evidence="5">
    <location>
        <begin position="8"/>
        <end position="23"/>
    </location>
</feature>
<evidence type="ECO:0000256" key="3">
    <source>
        <dbReference type="ARBA" id="ARBA00022833"/>
    </source>
</evidence>
<dbReference type="GO" id="GO:0008270">
    <property type="term" value="F:zinc ion binding"/>
    <property type="evidence" value="ECO:0007669"/>
    <property type="project" value="UniProtKB-KW"/>
</dbReference>
<comment type="caution">
    <text evidence="7">The sequence shown here is derived from an EMBL/GenBank/DDBJ whole genome shotgun (WGS) entry which is preliminary data.</text>
</comment>
<proteinExistence type="predicted"/>
<dbReference type="OrthoDB" id="8062037at2759"/>
<feature type="domain" description="RING-type" evidence="6">
    <location>
        <begin position="139"/>
        <end position="196"/>
    </location>
</feature>
<dbReference type="SMART" id="SM00184">
    <property type="entry name" value="RING"/>
    <property type="match status" value="1"/>
</dbReference>
<evidence type="ECO:0000256" key="4">
    <source>
        <dbReference type="PROSITE-ProRule" id="PRU00175"/>
    </source>
</evidence>
<protein>
    <submittedName>
        <fullName evidence="7">2829_t:CDS:1</fullName>
    </submittedName>
</protein>
<evidence type="ECO:0000259" key="6">
    <source>
        <dbReference type="PROSITE" id="PS50089"/>
    </source>
</evidence>
<dbReference type="SUPFAM" id="SSF57850">
    <property type="entry name" value="RING/U-box"/>
    <property type="match status" value="1"/>
</dbReference>
<evidence type="ECO:0000256" key="2">
    <source>
        <dbReference type="ARBA" id="ARBA00022771"/>
    </source>
</evidence>
<keyword evidence="8" id="KW-1185">Reference proteome</keyword>